<dbReference type="EMBL" id="RPDH01000001">
    <property type="protein sequence ID" value="RPE12069.1"/>
    <property type="molecule type" value="Genomic_DNA"/>
</dbReference>
<dbReference type="SUPFAM" id="SSF47384">
    <property type="entry name" value="Homodimeric domain of signal transducing histidine kinase"/>
    <property type="match status" value="1"/>
</dbReference>
<reference evidence="9 10" key="1">
    <citation type="submission" date="2018-11" db="EMBL/GenBank/DDBJ databases">
        <title>Chitinophaga lutea sp.nov., isolate from arsenic contaminated soil.</title>
        <authorList>
            <person name="Zong Y."/>
        </authorList>
    </citation>
    <scope>NUCLEOTIDE SEQUENCE [LARGE SCALE GENOMIC DNA]</scope>
    <source>
        <strain evidence="9 10">ZY74</strain>
    </source>
</reference>
<comment type="caution">
    <text evidence="9">The sequence shown here is derived from an EMBL/GenBank/DDBJ whole genome shotgun (WGS) entry which is preliminary data.</text>
</comment>
<feature type="transmembrane region" description="Helical" evidence="7">
    <location>
        <begin position="137"/>
        <end position="156"/>
    </location>
</feature>
<keyword evidence="3" id="KW-0597">Phosphoprotein</keyword>
<dbReference type="InterPro" id="IPR005467">
    <property type="entry name" value="His_kinase_dom"/>
</dbReference>
<dbReference type="PROSITE" id="PS50109">
    <property type="entry name" value="HIS_KIN"/>
    <property type="match status" value="1"/>
</dbReference>
<evidence type="ECO:0000259" key="8">
    <source>
        <dbReference type="PROSITE" id="PS50109"/>
    </source>
</evidence>
<keyword evidence="5 9" id="KW-0418">Kinase</keyword>
<evidence type="ECO:0000313" key="9">
    <source>
        <dbReference type="EMBL" id="RPE12069.1"/>
    </source>
</evidence>
<feature type="transmembrane region" description="Helical" evidence="7">
    <location>
        <begin position="39"/>
        <end position="58"/>
    </location>
</feature>
<evidence type="ECO:0000256" key="1">
    <source>
        <dbReference type="ARBA" id="ARBA00000085"/>
    </source>
</evidence>
<accession>A0A3N4PYU9</accession>
<dbReference type="RefSeq" id="WP_123844483.1">
    <property type="nucleotide sequence ID" value="NZ_RPDH01000001.1"/>
</dbReference>
<dbReference type="PANTHER" id="PTHR43711:SF1">
    <property type="entry name" value="HISTIDINE KINASE 1"/>
    <property type="match status" value="1"/>
</dbReference>
<dbReference type="SUPFAM" id="SSF55874">
    <property type="entry name" value="ATPase domain of HSP90 chaperone/DNA topoisomerase II/histidine kinase"/>
    <property type="match status" value="1"/>
</dbReference>
<dbReference type="CDD" id="cd00082">
    <property type="entry name" value="HisKA"/>
    <property type="match status" value="1"/>
</dbReference>
<dbReference type="EC" id="2.7.13.3" evidence="2"/>
<feature type="domain" description="Histidine kinase" evidence="8">
    <location>
        <begin position="217"/>
        <end position="432"/>
    </location>
</feature>
<gene>
    <name evidence="9" type="ORF">EGT74_00485</name>
</gene>
<dbReference type="InterPro" id="IPR003661">
    <property type="entry name" value="HisK_dim/P_dom"/>
</dbReference>
<dbReference type="InterPro" id="IPR036097">
    <property type="entry name" value="HisK_dim/P_sf"/>
</dbReference>
<dbReference type="SMART" id="SM00387">
    <property type="entry name" value="HATPase_c"/>
    <property type="match status" value="1"/>
</dbReference>
<dbReference type="Pfam" id="PF02518">
    <property type="entry name" value="HATPase_c"/>
    <property type="match status" value="1"/>
</dbReference>
<keyword evidence="10" id="KW-1185">Reference proteome</keyword>
<keyword evidence="7" id="KW-0812">Transmembrane</keyword>
<evidence type="ECO:0000256" key="7">
    <source>
        <dbReference type="SAM" id="Phobius"/>
    </source>
</evidence>
<proteinExistence type="predicted"/>
<organism evidence="9 10">
    <name type="scientific">Chitinophaga lutea</name>
    <dbReference type="NCBI Taxonomy" id="2488634"/>
    <lineage>
        <taxon>Bacteria</taxon>
        <taxon>Pseudomonadati</taxon>
        <taxon>Bacteroidota</taxon>
        <taxon>Chitinophagia</taxon>
        <taxon>Chitinophagales</taxon>
        <taxon>Chitinophagaceae</taxon>
        <taxon>Chitinophaga</taxon>
    </lineage>
</organism>
<dbReference type="AlphaFoldDB" id="A0A3N4PYU9"/>
<evidence type="ECO:0000256" key="4">
    <source>
        <dbReference type="ARBA" id="ARBA00022679"/>
    </source>
</evidence>
<dbReference type="SMART" id="SM00388">
    <property type="entry name" value="HisKA"/>
    <property type="match status" value="1"/>
</dbReference>
<dbReference type="Proteomes" id="UP000278351">
    <property type="component" value="Unassembled WGS sequence"/>
</dbReference>
<comment type="catalytic activity">
    <reaction evidence="1">
        <text>ATP + protein L-histidine = ADP + protein N-phospho-L-histidine.</text>
        <dbReference type="EC" id="2.7.13.3"/>
    </reaction>
</comment>
<dbReference type="PRINTS" id="PR00344">
    <property type="entry name" value="BCTRLSENSOR"/>
</dbReference>
<dbReference type="InterPro" id="IPR004358">
    <property type="entry name" value="Sig_transdc_His_kin-like_C"/>
</dbReference>
<keyword evidence="7" id="KW-1133">Transmembrane helix</keyword>
<dbReference type="Gene3D" id="3.30.565.10">
    <property type="entry name" value="Histidine kinase-like ATPase, C-terminal domain"/>
    <property type="match status" value="1"/>
</dbReference>
<dbReference type="OrthoDB" id="9810447at2"/>
<dbReference type="InterPro" id="IPR003594">
    <property type="entry name" value="HATPase_dom"/>
</dbReference>
<dbReference type="GO" id="GO:0000155">
    <property type="term" value="F:phosphorelay sensor kinase activity"/>
    <property type="evidence" value="ECO:0007669"/>
    <property type="project" value="InterPro"/>
</dbReference>
<evidence type="ECO:0000256" key="2">
    <source>
        <dbReference type="ARBA" id="ARBA00012438"/>
    </source>
</evidence>
<dbReference type="Gene3D" id="1.10.287.130">
    <property type="match status" value="1"/>
</dbReference>
<dbReference type="PANTHER" id="PTHR43711">
    <property type="entry name" value="TWO-COMPONENT HISTIDINE KINASE"/>
    <property type="match status" value="1"/>
</dbReference>
<keyword evidence="7" id="KW-0472">Membrane</keyword>
<protein>
    <recommendedName>
        <fullName evidence="2">histidine kinase</fullName>
        <ecNumber evidence="2">2.7.13.3</ecNumber>
    </recommendedName>
</protein>
<keyword evidence="4" id="KW-0808">Transferase</keyword>
<evidence type="ECO:0000313" key="10">
    <source>
        <dbReference type="Proteomes" id="UP000278351"/>
    </source>
</evidence>
<evidence type="ECO:0000256" key="3">
    <source>
        <dbReference type="ARBA" id="ARBA00022553"/>
    </source>
</evidence>
<sequence length="439" mass="49547">MFKRLKYILYQFFEASWYRLVHIGVTPAMSFVEARRTKLLNLLAIPCIPMMFFFAVLNAFQGRWLLSVLNIVNTLSCLAVFYFHKRRKYLSARMVLIFFSTAIYAFTGLYFHNGAEYFLLNILIASILVYDNKWMVAGLSVIICSAFLLIVLYPQHWSLAEPVPASRVWVNIGFSIIFVPVSLSFFKRIQNDYHAELDRQRQVLAGMNKDKEKLLSIVTHDIRSPLATLEMLLEMFSKGEYPQPMMEDAAVVLHKKVTQLGGALDNVLRWSSRNMRGIKTEPEDFLLPPLITEILHFFQMVVQEKDIRITVDVSPIAAVHADRDQVAVILRNLLSNALKFSYAGGHISLTVHREGTRKVVQVSDEGKGMTPTQVSALFTSWQNPDYGTGGERGTGVGLMLCNEFARQNGGVITVESAPEQGTRFTVYLPAGELPASSAS</sequence>
<evidence type="ECO:0000256" key="5">
    <source>
        <dbReference type="ARBA" id="ARBA00022777"/>
    </source>
</evidence>
<dbReference type="InterPro" id="IPR036890">
    <property type="entry name" value="HATPase_C_sf"/>
</dbReference>
<evidence type="ECO:0000256" key="6">
    <source>
        <dbReference type="ARBA" id="ARBA00023012"/>
    </source>
</evidence>
<feature type="transmembrane region" description="Helical" evidence="7">
    <location>
        <begin position="64"/>
        <end position="83"/>
    </location>
</feature>
<feature type="transmembrane region" description="Helical" evidence="7">
    <location>
        <begin position="90"/>
        <end position="108"/>
    </location>
</feature>
<name>A0A3N4PYU9_9BACT</name>
<dbReference type="InterPro" id="IPR050736">
    <property type="entry name" value="Sensor_HK_Regulatory"/>
</dbReference>
<feature type="transmembrane region" description="Helical" evidence="7">
    <location>
        <begin position="114"/>
        <end position="130"/>
    </location>
</feature>
<keyword evidence="6" id="KW-0902">Two-component regulatory system</keyword>
<feature type="transmembrane region" description="Helical" evidence="7">
    <location>
        <begin position="168"/>
        <end position="186"/>
    </location>
</feature>